<name>A0A450SFS3_9GAMM</name>
<keyword evidence="2" id="KW-0597">Phosphoprotein</keyword>
<dbReference type="AlphaFoldDB" id="A0A450SFS3"/>
<dbReference type="SUPFAM" id="SSF51735">
    <property type="entry name" value="NAD(P)-binding Rossmann-fold domains"/>
    <property type="match status" value="1"/>
</dbReference>
<protein>
    <submittedName>
        <fullName evidence="4">Thioester reductase domain-containing protein</fullName>
    </submittedName>
</protein>
<gene>
    <name evidence="4" type="ORF">BECKFW1821B_GA0114236_101014</name>
</gene>
<dbReference type="InterPro" id="IPR010080">
    <property type="entry name" value="Thioester_reductase-like_dom"/>
</dbReference>
<dbReference type="Pfam" id="PF07993">
    <property type="entry name" value="NAD_binding_4"/>
    <property type="match status" value="1"/>
</dbReference>
<dbReference type="EMBL" id="CAADFD010000010">
    <property type="protein sequence ID" value="VFJ51745.1"/>
    <property type="molecule type" value="Genomic_DNA"/>
</dbReference>
<proteinExistence type="predicted"/>
<dbReference type="Gene3D" id="3.40.50.720">
    <property type="entry name" value="NAD(P)-binding Rossmann-like Domain"/>
    <property type="match status" value="1"/>
</dbReference>
<reference evidence="4" key="1">
    <citation type="submission" date="2019-02" db="EMBL/GenBank/DDBJ databases">
        <authorList>
            <person name="Gruber-Vodicka R. H."/>
            <person name="Seah K. B. B."/>
        </authorList>
    </citation>
    <scope>NUCLEOTIDE SEQUENCE</scope>
    <source>
        <strain evidence="4">BECK_BZ106</strain>
    </source>
</reference>
<evidence type="ECO:0000256" key="2">
    <source>
        <dbReference type="ARBA" id="ARBA00022553"/>
    </source>
</evidence>
<dbReference type="InterPro" id="IPR036291">
    <property type="entry name" value="NAD(P)-bd_dom_sf"/>
</dbReference>
<feature type="domain" description="Thioester reductase (TE)" evidence="3">
    <location>
        <begin position="31"/>
        <end position="267"/>
    </location>
</feature>
<accession>A0A450SFS3</accession>
<dbReference type="CDD" id="cd05235">
    <property type="entry name" value="SDR_e1"/>
    <property type="match status" value="1"/>
</dbReference>
<dbReference type="PANTHER" id="PTHR44845:SF6">
    <property type="entry name" value="BETA-ALANINE-ACTIVATING ENZYME"/>
    <property type="match status" value="1"/>
</dbReference>
<dbReference type="InterPro" id="IPR013120">
    <property type="entry name" value="FAR_NAD-bd"/>
</dbReference>
<evidence type="ECO:0000313" key="4">
    <source>
        <dbReference type="EMBL" id="VFJ51745.1"/>
    </source>
</evidence>
<dbReference type="NCBIfam" id="TIGR01746">
    <property type="entry name" value="Thioester-redct"/>
    <property type="match status" value="1"/>
</dbReference>
<organism evidence="4">
    <name type="scientific">Candidatus Kentrum sp. FW</name>
    <dbReference type="NCBI Taxonomy" id="2126338"/>
    <lineage>
        <taxon>Bacteria</taxon>
        <taxon>Pseudomonadati</taxon>
        <taxon>Pseudomonadota</taxon>
        <taxon>Gammaproteobacteria</taxon>
        <taxon>Candidatus Kentrum</taxon>
    </lineage>
</organism>
<dbReference type="PANTHER" id="PTHR44845">
    <property type="entry name" value="CARRIER DOMAIN-CONTAINING PROTEIN"/>
    <property type="match status" value="1"/>
</dbReference>
<evidence type="ECO:0000256" key="1">
    <source>
        <dbReference type="ARBA" id="ARBA00022450"/>
    </source>
</evidence>
<evidence type="ECO:0000259" key="3">
    <source>
        <dbReference type="Pfam" id="PF07993"/>
    </source>
</evidence>
<keyword evidence="1" id="KW-0596">Phosphopantetheine</keyword>
<sequence>MDISREAILDPIIEFQGLRSGDPKDPDTVFLTGATGFLGAYLLDELLGTTRADVHCLIRGRDAGEAGQRLRGHLERHGLWKEEHASRIIPVMGDLSGPLLGLPEKQFNDLASRIDGIYHCGAMVNATRPYSALKAANVLGTREILRLAGKNRTKPLHFISTLAVFFSPAHSDANVEEADNPDGDGLKVGYRQTKWVAEQLVMAARERGLPANIYRVGRVWGHARTGITGNTDDLLYRLIKACLLMKKFPASNVMINIAPVDYISRAIIHLSQQQKPPGETFHLLNPVPLPLGRFFQEIRDLGYPLEETDREKWLAEVRRRVPQGEEKALYASLLLAIRVSGFFSDGKPRFTASRTTHDRLFGVRIACPPVDRKLLAVYLSYFQQSGYIPVP</sequence>